<feature type="transmembrane region" description="Helical" evidence="9">
    <location>
        <begin position="178"/>
        <end position="195"/>
    </location>
</feature>
<evidence type="ECO:0000256" key="6">
    <source>
        <dbReference type="ARBA" id="ARBA00022989"/>
    </source>
</evidence>
<feature type="region of interest" description="Disordered" evidence="8">
    <location>
        <begin position="90"/>
        <end position="133"/>
    </location>
</feature>
<comment type="subcellular location">
    <subcellularLocation>
        <location evidence="1">Endoplasmic reticulum membrane</location>
        <topology evidence="1">Multi-pass membrane protein</topology>
    </subcellularLocation>
</comment>
<evidence type="ECO:0000256" key="7">
    <source>
        <dbReference type="ARBA" id="ARBA00023136"/>
    </source>
</evidence>
<dbReference type="Proteomes" id="UP000191285">
    <property type="component" value="Unassembled WGS sequence"/>
</dbReference>
<proteinExistence type="predicted"/>
<dbReference type="EMBL" id="MLKD01000016">
    <property type="protein sequence ID" value="OQE19122.1"/>
    <property type="molecule type" value="Genomic_DNA"/>
</dbReference>
<comment type="pathway">
    <text evidence="2">Glycolipid biosynthesis; glycosylphosphatidylinositol-anchor biosynthesis.</text>
</comment>
<keyword evidence="6 9" id="KW-1133">Transmembrane helix</keyword>
<dbReference type="STRING" id="303698.A0A1V6SYR8"/>
<keyword evidence="3" id="KW-0337">GPI-anchor biosynthesis</keyword>
<evidence type="ECO:0000313" key="10">
    <source>
        <dbReference type="EMBL" id="OQE19122.1"/>
    </source>
</evidence>
<dbReference type="Pfam" id="PF06699">
    <property type="entry name" value="PIG-F"/>
    <property type="match status" value="1"/>
</dbReference>
<dbReference type="GO" id="GO:0006506">
    <property type="term" value="P:GPI anchor biosynthetic process"/>
    <property type="evidence" value="ECO:0007669"/>
    <property type="project" value="UniProtKB-UniPathway"/>
</dbReference>
<dbReference type="AlphaFoldDB" id="A0A1V6SYR8"/>
<evidence type="ECO:0000256" key="5">
    <source>
        <dbReference type="ARBA" id="ARBA00022824"/>
    </source>
</evidence>
<keyword evidence="4 9" id="KW-0812">Transmembrane</keyword>
<gene>
    <name evidence="10" type="ORF">PENSTE_c016G02852</name>
</gene>
<sequence>MASTPSIPPVNSPTQSQAPVEKPSAPPVHILPSKVARIYSFVHPGLILALGASRFQAVVANPAQELLQDLPWLALLQLFYVILCVPPAGSSEPGSSDNEEKKKPAARSPSSPGVTLRPGKPGLRRKPSSGKSDWSGVWAKLMPAFLSLALTSILATPVLSALLVLFGAPLTTHNAETLLCAAHMAFLSATGLIYAHGVDNSVWKEVWGIARPADAVWGAALGTGLGAWFGAIPIPLDWDRPWQAFPITILTGAYIGYAAGSLISRVPFVYGKRVQFAVEDTEEDEKKTN</sequence>
<dbReference type="UniPathway" id="UPA00196"/>
<keyword evidence="11" id="KW-1185">Reference proteome</keyword>
<feature type="transmembrane region" description="Helical" evidence="9">
    <location>
        <begin position="144"/>
        <end position="166"/>
    </location>
</feature>
<evidence type="ECO:0008006" key="12">
    <source>
        <dbReference type="Google" id="ProtNLM"/>
    </source>
</evidence>
<feature type="region of interest" description="Disordered" evidence="8">
    <location>
        <begin position="1"/>
        <end position="25"/>
    </location>
</feature>
<feature type="transmembrane region" description="Helical" evidence="9">
    <location>
        <begin position="215"/>
        <end position="232"/>
    </location>
</feature>
<protein>
    <recommendedName>
        <fullName evidence="12">Glycosylphosphatidylinositol anchor biosynthesis protein 11</fullName>
    </recommendedName>
</protein>
<reference evidence="11" key="1">
    <citation type="journal article" date="2017" name="Nat. Microbiol.">
        <title>Global analysis of biosynthetic gene clusters reveals vast potential of secondary metabolite production in Penicillium species.</title>
        <authorList>
            <person name="Nielsen J.C."/>
            <person name="Grijseels S."/>
            <person name="Prigent S."/>
            <person name="Ji B."/>
            <person name="Dainat J."/>
            <person name="Nielsen K.F."/>
            <person name="Frisvad J.C."/>
            <person name="Workman M."/>
            <person name="Nielsen J."/>
        </authorList>
    </citation>
    <scope>NUCLEOTIDE SEQUENCE [LARGE SCALE GENOMIC DNA]</scope>
    <source>
        <strain evidence="11">IBT 24891</strain>
    </source>
</reference>
<evidence type="ECO:0000256" key="1">
    <source>
        <dbReference type="ARBA" id="ARBA00004477"/>
    </source>
</evidence>
<feature type="transmembrane region" description="Helical" evidence="9">
    <location>
        <begin position="244"/>
        <end position="263"/>
    </location>
</feature>
<evidence type="ECO:0000256" key="4">
    <source>
        <dbReference type="ARBA" id="ARBA00022692"/>
    </source>
</evidence>
<accession>A0A1V6SYR8</accession>
<evidence type="ECO:0000256" key="8">
    <source>
        <dbReference type="SAM" id="MobiDB-lite"/>
    </source>
</evidence>
<evidence type="ECO:0000313" key="11">
    <source>
        <dbReference type="Proteomes" id="UP000191285"/>
    </source>
</evidence>
<dbReference type="InterPro" id="IPR009580">
    <property type="entry name" value="GPI_biosynthesis_protein_Pig-F"/>
</dbReference>
<comment type="caution">
    <text evidence="10">The sequence shown here is derived from an EMBL/GenBank/DDBJ whole genome shotgun (WGS) entry which is preliminary data.</text>
</comment>
<organism evidence="10 11">
    <name type="scientific">Penicillium steckii</name>
    <dbReference type="NCBI Taxonomy" id="303698"/>
    <lineage>
        <taxon>Eukaryota</taxon>
        <taxon>Fungi</taxon>
        <taxon>Dikarya</taxon>
        <taxon>Ascomycota</taxon>
        <taxon>Pezizomycotina</taxon>
        <taxon>Eurotiomycetes</taxon>
        <taxon>Eurotiomycetidae</taxon>
        <taxon>Eurotiales</taxon>
        <taxon>Aspergillaceae</taxon>
        <taxon>Penicillium</taxon>
    </lineage>
</organism>
<keyword evidence="7 9" id="KW-0472">Membrane</keyword>
<evidence type="ECO:0000256" key="9">
    <source>
        <dbReference type="SAM" id="Phobius"/>
    </source>
</evidence>
<dbReference type="OrthoDB" id="17366at2759"/>
<dbReference type="GO" id="GO:0005789">
    <property type="term" value="C:endoplasmic reticulum membrane"/>
    <property type="evidence" value="ECO:0007669"/>
    <property type="project" value="UniProtKB-SubCell"/>
</dbReference>
<keyword evidence="5" id="KW-0256">Endoplasmic reticulum</keyword>
<feature type="compositionally biased region" description="Pro residues" evidence="8">
    <location>
        <begin position="1"/>
        <end position="11"/>
    </location>
</feature>
<evidence type="ECO:0000256" key="2">
    <source>
        <dbReference type="ARBA" id="ARBA00004687"/>
    </source>
</evidence>
<evidence type="ECO:0000256" key="3">
    <source>
        <dbReference type="ARBA" id="ARBA00022502"/>
    </source>
</evidence>
<name>A0A1V6SYR8_9EURO</name>